<reference evidence="7 8" key="1">
    <citation type="journal article" date="2013" name="PLoS Genet.">
        <title>Genomic mechanisms accounting for the adaptation to parasitism in nematode-trapping fungi.</title>
        <authorList>
            <person name="Meerupati T."/>
            <person name="Andersson K.M."/>
            <person name="Friman E."/>
            <person name="Kumar D."/>
            <person name="Tunlid A."/>
            <person name="Ahren D."/>
        </authorList>
    </citation>
    <scope>NUCLEOTIDE SEQUENCE [LARGE SCALE GENOMIC DNA]</scope>
    <source>
        <strain evidence="7 8">CBS 200.50</strain>
    </source>
</reference>
<dbReference type="AlphaFoldDB" id="S8AHW9"/>
<reference evidence="8" key="2">
    <citation type="submission" date="2013-04" db="EMBL/GenBank/DDBJ databases">
        <title>Genomic mechanisms accounting for the adaptation to parasitism in nematode-trapping fungi.</title>
        <authorList>
            <person name="Ahren D.G."/>
        </authorList>
    </citation>
    <scope>NUCLEOTIDE SEQUENCE [LARGE SCALE GENOMIC DNA]</scope>
    <source>
        <strain evidence="8">CBS 200.50</strain>
    </source>
</reference>
<keyword evidence="4" id="KW-1133">Transmembrane helix</keyword>
<dbReference type="EMBL" id="AQGS01000282">
    <property type="protein sequence ID" value="EPS40736.1"/>
    <property type="molecule type" value="Genomic_DNA"/>
</dbReference>
<dbReference type="PANTHER" id="PTHR28159">
    <property type="entry name" value="TRAFFICKING PROTEIN PARTICLE COMPLEX II-SPECIFIC SUBUNIT 65"/>
    <property type="match status" value="1"/>
</dbReference>
<evidence type="ECO:0000256" key="2">
    <source>
        <dbReference type="ARBA" id="ARBA00006824"/>
    </source>
</evidence>
<dbReference type="STRING" id="1284197.S8AHW9"/>
<evidence type="ECO:0000256" key="5">
    <source>
        <dbReference type="ARBA" id="ARBA00023136"/>
    </source>
</evidence>
<dbReference type="Pfam" id="PF04117">
    <property type="entry name" value="Mpv17_PMP22"/>
    <property type="match status" value="1"/>
</dbReference>
<evidence type="ECO:0000313" key="7">
    <source>
        <dbReference type="EMBL" id="EPS40736.1"/>
    </source>
</evidence>
<comment type="caution">
    <text evidence="7">The sequence shown here is derived from an EMBL/GenBank/DDBJ whole genome shotgun (WGS) entry which is preliminary data.</text>
</comment>
<dbReference type="GO" id="GO:0005802">
    <property type="term" value="C:trans-Golgi network"/>
    <property type="evidence" value="ECO:0007669"/>
    <property type="project" value="TreeGrafter"/>
</dbReference>
<name>S8AHW9_DACHA</name>
<feature type="domain" description="Trafficking protein particle complex II-specific subunit 65 IgD3" evidence="6">
    <location>
        <begin position="405"/>
        <end position="559"/>
    </location>
</feature>
<evidence type="ECO:0000256" key="4">
    <source>
        <dbReference type="ARBA" id="ARBA00022989"/>
    </source>
</evidence>
<dbReference type="HOGENOM" id="CLU_015118_0_0_1"/>
<dbReference type="GO" id="GO:1990071">
    <property type="term" value="C:TRAPPII protein complex"/>
    <property type="evidence" value="ECO:0007669"/>
    <property type="project" value="InterPro"/>
</dbReference>
<dbReference type="eggNOG" id="KOG1944">
    <property type="taxonomic scope" value="Eukaryota"/>
</dbReference>
<evidence type="ECO:0000259" key="6">
    <source>
        <dbReference type="Pfam" id="PF12735"/>
    </source>
</evidence>
<accession>S8AHW9</accession>
<dbReference type="Proteomes" id="UP000015100">
    <property type="component" value="Unassembled WGS sequence"/>
</dbReference>
<protein>
    <recommendedName>
        <fullName evidence="6">Trafficking protein particle complex II-specific subunit 65 IgD3 domain-containing protein</fullName>
    </recommendedName>
</protein>
<proteinExistence type="inferred from homology"/>
<evidence type="ECO:0000256" key="3">
    <source>
        <dbReference type="ARBA" id="ARBA00022692"/>
    </source>
</evidence>
<dbReference type="InterPro" id="IPR007248">
    <property type="entry name" value="Mpv17_PMP22"/>
</dbReference>
<dbReference type="GO" id="GO:0006891">
    <property type="term" value="P:intra-Golgi vesicle-mediated transport"/>
    <property type="evidence" value="ECO:0007669"/>
    <property type="project" value="InterPro"/>
</dbReference>
<keyword evidence="3" id="KW-0812">Transmembrane</keyword>
<gene>
    <name evidence="7" type="ORF">H072_5387</name>
</gene>
<evidence type="ECO:0000256" key="1">
    <source>
        <dbReference type="ARBA" id="ARBA00004141"/>
    </source>
</evidence>
<dbReference type="Pfam" id="PF12735">
    <property type="entry name" value="IgD3_Trs65"/>
    <property type="match status" value="1"/>
</dbReference>
<organism evidence="7 8">
    <name type="scientific">Dactylellina haptotyla (strain CBS 200.50)</name>
    <name type="common">Nematode-trapping fungus</name>
    <name type="synonym">Monacrosporium haptotylum</name>
    <dbReference type="NCBI Taxonomy" id="1284197"/>
    <lineage>
        <taxon>Eukaryota</taxon>
        <taxon>Fungi</taxon>
        <taxon>Dikarya</taxon>
        <taxon>Ascomycota</taxon>
        <taxon>Pezizomycotina</taxon>
        <taxon>Orbiliomycetes</taxon>
        <taxon>Orbiliales</taxon>
        <taxon>Orbiliaceae</taxon>
        <taxon>Dactylellina</taxon>
    </lineage>
</organism>
<dbReference type="InterPro" id="IPR024662">
    <property type="entry name" value="Trs65"/>
</dbReference>
<sequence length="803" mass="88863">MASPGSIGPSRRGHRRTISTDIVEKARLEVFVAEDSELDIEEFLNTRQKPRHLSVLSPGELLHPVPALSTLVQRQHLYFDEDVPVFIALQIFGIHDDAVYKSYSSRLAVSLEVTAVENQGPRRPDGSRLPDGPILLYQKTIQDKDGGKILWRDGDTRLAIWKITVPLGHPKAKPNNPRVVFSASATLKLLNQNARLPENDYLSSRQALNVNILESFGAESPEKLPYLSALRVSRVIPTQPAPKESFSPLGYSSKRTFPIVPGLNFKLRGNKTPRRANAETLFAHLTLEVTPQLGCNFEIGDVVLECSGATISSMEASENSFPTMLQVMDEITFLFKIPNKIGPNQTPNLLKQIVVKLKGQAMVSDVCKPMISTHWETSIDFSSRYDTVTTSHGQPPSVRLAGRPMSSQSSAPSIVVEAPGLTITFTAMSLGVHPGDIFSWRVFVMNRSNRARRLALLVPPKRRKGEGKILPSVPHNMTEPVVENAALYSSYKSQHLEAVELIPLVNDVRIGPLAPNACHTAELRFIALATGVLTIEGVRVVDLMTNDVTECRELPTVPVIPLGIFVIQIIIMARFIAVFNESFEKRPILTMMISNSVLNSIADTVAQTITIIRERALRKPTGPEPSEDRIAIEIGELDSKIPDTIHKGELIPPTSYLPPPFEFERLARFAFWGFLMAPAQFTWFKFLGKTFPIAPGSAAMGPALKRVACDQFIFAPVGLAGFFTFMTIAEGGGREGVQNKFSTVYMTALRSNYMLWPAVQIINFRLMPLQFQLPFASSVGILWTTYLSLTNSAADVPDEEYMP</sequence>
<dbReference type="OrthoDB" id="10267969at2759"/>
<comment type="subcellular location">
    <subcellularLocation>
        <location evidence="1">Membrane</location>
        <topology evidence="1">Multi-pass membrane protein</topology>
    </subcellularLocation>
</comment>
<dbReference type="InterPro" id="IPR055420">
    <property type="entry name" value="IgD3_Trs65"/>
</dbReference>
<comment type="similarity">
    <text evidence="2">Belongs to the peroxisomal membrane protein PXMP2/4 family.</text>
</comment>
<keyword evidence="8" id="KW-1185">Reference proteome</keyword>
<dbReference type="PANTHER" id="PTHR28159:SF1">
    <property type="entry name" value="TRAFFICKING PROTEIN PARTICLE COMPLEX II-SPECIFIC SUBUNIT 65"/>
    <property type="match status" value="1"/>
</dbReference>
<evidence type="ECO:0000313" key="8">
    <source>
        <dbReference type="Proteomes" id="UP000015100"/>
    </source>
</evidence>
<dbReference type="OMA" id="IFSWTVY"/>
<keyword evidence="5" id="KW-0472">Membrane</keyword>
<dbReference type="GO" id="GO:0016020">
    <property type="term" value="C:membrane"/>
    <property type="evidence" value="ECO:0007669"/>
    <property type="project" value="UniProtKB-SubCell"/>
</dbReference>